<gene>
    <name evidence="1" type="ORF">Hyperionvirus23_26</name>
</gene>
<reference evidence="1" key="1">
    <citation type="submission" date="2018-10" db="EMBL/GenBank/DDBJ databases">
        <title>Hidden diversity of soil giant viruses.</title>
        <authorList>
            <person name="Schulz F."/>
            <person name="Alteio L."/>
            <person name="Goudeau D."/>
            <person name="Ryan E.M."/>
            <person name="Malmstrom R.R."/>
            <person name="Blanchard J."/>
            <person name="Woyke T."/>
        </authorList>
    </citation>
    <scope>NUCLEOTIDE SEQUENCE</scope>
    <source>
        <strain evidence="1">HYV1</strain>
    </source>
</reference>
<accession>A0A3G5AG46</accession>
<protein>
    <submittedName>
        <fullName evidence="1">Uncharacterized protein</fullName>
    </submittedName>
</protein>
<name>A0A3G5AG46_9VIRU</name>
<proteinExistence type="predicted"/>
<sequence>MELFDMHMLVDGKKIISQHIVNLIDETKEFERVCEITNFFSKQVNIDGKYYRKCLEKLVVVTNNRLSKVISIHKKYVKGKAGVKNCYDNIPPGVYGRPATYVSHLCCAHIDECQLDLDKEKEIDLTCDTTKLVCCISFTMKNLSVPDAAVEKSYCCLHREGRVIRDDIIRFEKINGNMDLLMDKKVREDLTKGLFQFLNGIQYASPDGK</sequence>
<evidence type="ECO:0000313" key="1">
    <source>
        <dbReference type="EMBL" id="AYV84359.1"/>
    </source>
</evidence>
<dbReference type="EMBL" id="MK072405">
    <property type="protein sequence ID" value="AYV84359.1"/>
    <property type="molecule type" value="Genomic_DNA"/>
</dbReference>
<organism evidence="1">
    <name type="scientific">Hyperionvirus sp</name>
    <dbReference type="NCBI Taxonomy" id="2487770"/>
    <lineage>
        <taxon>Viruses</taxon>
        <taxon>Varidnaviria</taxon>
        <taxon>Bamfordvirae</taxon>
        <taxon>Nucleocytoviricota</taxon>
        <taxon>Megaviricetes</taxon>
        <taxon>Imitervirales</taxon>
        <taxon>Mimiviridae</taxon>
        <taxon>Klosneuvirinae</taxon>
    </lineage>
</organism>